<dbReference type="InterPro" id="IPR033468">
    <property type="entry name" value="Metaxin_GST"/>
</dbReference>
<accession>A0A9P7GNY6</accession>
<dbReference type="GO" id="GO:0007005">
    <property type="term" value="P:mitochondrion organization"/>
    <property type="evidence" value="ECO:0007669"/>
    <property type="project" value="TreeGrafter"/>
</dbReference>
<dbReference type="Pfam" id="PF17171">
    <property type="entry name" value="GST_C_6"/>
    <property type="match status" value="1"/>
</dbReference>
<dbReference type="AlphaFoldDB" id="A0A9P7GNY6"/>
<dbReference type="PANTHER" id="PTHR12289:SF77">
    <property type="entry name" value="METAXIN-2"/>
    <property type="match status" value="1"/>
</dbReference>
<dbReference type="PANTHER" id="PTHR12289">
    <property type="entry name" value="METAXIN RELATED"/>
    <property type="match status" value="1"/>
</dbReference>
<reference evidence="2" key="1">
    <citation type="submission" date="2021-02" db="EMBL/GenBank/DDBJ databases">
        <authorList>
            <person name="Nieuwenhuis M."/>
            <person name="Van De Peppel L.J.J."/>
        </authorList>
    </citation>
    <scope>NUCLEOTIDE SEQUENCE</scope>
    <source>
        <strain evidence="2">D49</strain>
    </source>
</reference>
<sequence length="259" mass="28124">MFATRPAVPVPSRTPFTAPTLWMHGPLAGDEPFSADVECLKWQAYLALRGLRNIHLRTDISPAGARDARLPNLLASQDTLLPAQHIPQWADEQTAPDTDPLEGYADAAARDESRAWVALLESTVHAALLAAAPTPSYLASLLSLSPPPAAPLQTILTPPLAPLTGFASLLPPSGIRVSTSTIFSQYRDAITALTERLGTDKWFLGSSNPTPLDALAFAYLHAIVLSTNSNLRIQVTRRVNLVAWEWRVRELVRTAFVLP</sequence>
<feature type="domain" description="Metaxin glutathione S-transferase" evidence="1">
    <location>
        <begin position="187"/>
        <end position="248"/>
    </location>
</feature>
<dbReference type="EMBL" id="JABCKI010000019">
    <property type="protein sequence ID" value="KAG5654122.1"/>
    <property type="molecule type" value="Genomic_DNA"/>
</dbReference>
<evidence type="ECO:0000313" key="2">
    <source>
        <dbReference type="EMBL" id="KAG5654122.1"/>
    </source>
</evidence>
<organism evidence="2 3">
    <name type="scientific">Sphagnurus paluster</name>
    <dbReference type="NCBI Taxonomy" id="117069"/>
    <lineage>
        <taxon>Eukaryota</taxon>
        <taxon>Fungi</taxon>
        <taxon>Dikarya</taxon>
        <taxon>Basidiomycota</taxon>
        <taxon>Agaricomycotina</taxon>
        <taxon>Agaricomycetes</taxon>
        <taxon>Agaricomycetidae</taxon>
        <taxon>Agaricales</taxon>
        <taxon>Tricholomatineae</taxon>
        <taxon>Lyophyllaceae</taxon>
        <taxon>Sphagnurus</taxon>
    </lineage>
</organism>
<proteinExistence type="predicted"/>
<keyword evidence="3" id="KW-1185">Reference proteome</keyword>
<evidence type="ECO:0000313" key="3">
    <source>
        <dbReference type="Proteomes" id="UP000717328"/>
    </source>
</evidence>
<protein>
    <recommendedName>
        <fullName evidence="1">Metaxin glutathione S-transferase domain-containing protein</fullName>
    </recommendedName>
</protein>
<evidence type="ECO:0000259" key="1">
    <source>
        <dbReference type="Pfam" id="PF17171"/>
    </source>
</evidence>
<dbReference type="GO" id="GO:0001401">
    <property type="term" value="C:SAM complex"/>
    <property type="evidence" value="ECO:0007669"/>
    <property type="project" value="TreeGrafter"/>
</dbReference>
<dbReference type="InterPro" id="IPR050931">
    <property type="entry name" value="Mito_Protein_Transport_Metaxin"/>
</dbReference>
<comment type="caution">
    <text evidence="2">The sequence shown here is derived from an EMBL/GenBank/DDBJ whole genome shotgun (WGS) entry which is preliminary data.</text>
</comment>
<reference evidence="2" key="2">
    <citation type="submission" date="2021-10" db="EMBL/GenBank/DDBJ databases">
        <title>Phylogenomics reveals ancestral predisposition of the termite-cultivated fungus Termitomyces towards a domesticated lifestyle.</title>
        <authorList>
            <person name="Auxier B."/>
            <person name="Grum-Grzhimaylo A."/>
            <person name="Cardenas M.E."/>
            <person name="Lodge J.D."/>
            <person name="Laessoe T."/>
            <person name="Pedersen O."/>
            <person name="Smith M.E."/>
            <person name="Kuyper T.W."/>
            <person name="Franco-Molano E.A."/>
            <person name="Baroni T.J."/>
            <person name="Aanen D.K."/>
        </authorList>
    </citation>
    <scope>NUCLEOTIDE SEQUENCE</scope>
    <source>
        <strain evidence="2">D49</strain>
    </source>
</reference>
<gene>
    <name evidence="2" type="ORF">H0H81_007174</name>
</gene>
<dbReference type="Proteomes" id="UP000717328">
    <property type="component" value="Unassembled WGS sequence"/>
</dbReference>
<dbReference type="OrthoDB" id="198787at2759"/>
<name>A0A9P7GNY6_9AGAR</name>